<dbReference type="SUPFAM" id="SSF53335">
    <property type="entry name" value="S-adenosyl-L-methionine-dependent methyltransferases"/>
    <property type="match status" value="1"/>
</dbReference>
<dbReference type="Proteomes" id="UP000035444">
    <property type="component" value="Unassembled WGS sequence"/>
</dbReference>
<dbReference type="Gene3D" id="3.40.50.150">
    <property type="entry name" value="Vaccinia Virus protein VP39"/>
    <property type="match status" value="1"/>
</dbReference>
<dbReference type="AlphaFoldDB" id="A0A0H2MGE3"/>
<comment type="caution">
    <text evidence="2">The sequence shown here is derived from an EMBL/GenBank/DDBJ whole genome shotgun (WGS) entry which is preliminary data.</text>
</comment>
<dbReference type="PANTHER" id="PTHR43591:SF57">
    <property type="entry name" value="METHYLTRANSFERASE DOMAIN-CONTAINING PROTEIN-RELATED"/>
    <property type="match status" value="1"/>
</dbReference>
<proteinExistence type="predicted"/>
<dbReference type="GO" id="GO:0008757">
    <property type="term" value="F:S-adenosylmethionine-dependent methyltransferase activity"/>
    <property type="evidence" value="ECO:0007669"/>
    <property type="project" value="InterPro"/>
</dbReference>
<dbReference type="PANTHER" id="PTHR43591">
    <property type="entry name" value="METHYLTRANSFERASE"/>
    <property type="match status" value="1"/>
</dbReference>
<dbReference type="EMBL" id="LAQL01000003">
    <property type="protein sequence ID" value="KLN61649.1"/>
    <property type="molecule type" value="Genomic_DNA"/>
</dbReference>
<evidence type="ECO:0000313" key="2">
    <source>
        <dbReference type="EMBL" id="KLN61649.1"/>
    </source>
</evidence>
<dbReference type="InterPro" id="IPR029063">
    <property type="entry name" value="SAM-dependent_MTases_sf"/>
</dbReference>
<gene>
    <name evidence="2" type="ORF">WH96_04740</name>
</gene>
<sequence length="297" mass="32624">MIRTNNHANAAFKQTEIEDWAHAAAAWHRWIPEVNDFLNVATDIMLDQADIEISHHVLDIAAGDGSQSLMAAELVGKTGSVLATDISPAFVKIAGAIAQAKGVENITTEVMDAENLTLKDNSFDAVISRLGLMFLPDPLRGLQEIHRVLKPSGSFAAVVFTTADKSPFFTIPSQVIRDQLNLPNPTDMSPAQQAHQPGPFALGAPDVLAGLLSRAGFVNIEQEIIEAPLRFKTTEDFVQWRRDIAMSLQKMLTGQDTQTQERIWRDITEAMRQFETSDGFETPSELLICSGQKPGNF</sequence>
<protein>
    <recommendedName>
        <fullName evidence="1">Methyltransferase type 11 domain-containing protein</fullName>
    </recommendedName>
</protein>
<evidence type="ECO:0000313" key="3">
    <source>
        <dbReference type="Proteomes" id="UP000035444"/>
    </source>
</evidence>
<dbReference type="OrthoDB" id="9777638at2"/>
<name>A0A0H2MGE3_9PROT</name>
<dbReference type="CDD" id="cd02440">
    <property type="entry name" value="AdoMet_MTases"/>
    <property type="match status" value="1"/>
</dbReference>
<dbReference type="InterPro" id="IPR013216">
    <property type="entry name" value="Methyltransf_11"/>
</dbReference>
<keyword evidence="3" id="KW-1185">Reference proteome</keyword>
<dbReference type="RefSeq" id="WP_047762984.1">
    <property type="nucleotide sequence ID" value="NZ_LAQL01000003.1"/>
</dbReference>
<dbReference type="Pfam" id="PF08241">
    <property type="entry name" value="Methyltransf_11"/>
    <property type="match status" value="1"/>
</dbReference>
<accession>A0A0H2MGE3</accession>
<organism evidence="2 3">
    <name type="scientific">Kiloniella spongiae</name>
    <dbReference type="NCBI Taxonomy" id="1489064"/>
    <lineage>
        <taxon>Bacteria</taxon>
        <taxon>Pseudomonadati</taxon>
        <taxon>Pseudomonadota</taxon>
        <taxon>Alphaproteobacteria</taxon>
        <taxon>Rhodospirillales</taxon>
        <taxon>Kiloniellaceae</taxon>
        <taxon>Kiloniella</taxon>
    </lineage>
</organism>
<dbReference type="STRING" id="1489064.WH96_04740"/>
<feature type="domain" description="Methyltransferase type 11" evidence="1">
    <location>
        <begin position="58"/>
        <end position="156"/>
    </location>
</feature>
<reference evidence="2 3" key="1">
    <citation type="submission" date="2015-03" db="EMBL/GenBank/DDBJ databases">
        <title>Genome Sequence of Kiloniella spongiae MEBiC09566, isolated from a marine sponge.</title>
        <authorList>
            <person name="Shao Z."/>
            <person name="Wang L."/>
            <person name="Li X."/>
        </authorList>
    </citation>
    <scope>NUCLEOTIDE SEQUENCE [LARGE SCALE GENOMIC DNA]</scope>
    <source>
        <strain evidence="2 3">MEBiC09566</strain>
    </source>
</reference>
<evidence type="ECO:0000259" key="1">
    <source>
        <dbReference type="Pfam" id="PF08241"/>
    </source>
</evidence>